<evidence type="ECO:0000313" key="4">
    <source>
        <dbReference type="Proteomes" id="UP000654720"/>
    </source>
</evidence>
<keyword evidence="1" id="KW-0472">Membrane</keyword>
<dbReference type="Pfam" id="PF13715">
    <property type="entry name" value="CarbopepD_reg_2"/>
    <property type="match status" value="1"/>
</dbReference>
<keyword evidence="1" id="KW-0998">Cell outer membrane</keyword>
<dbReference type="NCBIfam" id="TIGR04056">
    <property type="entry name" value="OMP_RagA_SusC"/>
    <property type="match status" value="1"/>
</dbReference>
<dbReference type="PROSITE" id="PS52016">
    <property type="entry name" value="TONB_DEPENDENT_REC_3"/>
    <property type="match status" value="1"/>
</dbReference>
<evidence type="ECO:0000313" key="3">
    <source>
        <dbReference type="EMBL" id="QRO50129.1"/>
    </source>
</evidence>
<comment type="subcellular location">
    <subcellularLocation>
        <location evidence="1">Cell outer membrane</location>
        <topology evidence="1">Multi-pass membrane protein</topology>
    </subcellularLocation>
</comment>
<comment type="similarity">
    <text evidence="1">Belongs to the TonB-dependent receptor family.</text>
</comment>
<proteinExistence type="inferred from homology"/>
<reference evidence="3 4" key="1">
    <citation type="submission" date="2021-02" db="EMBL/GenBank/DDBJ databases">
        <title>FDA dAtabase for Regulatory Grade micrObial Sequences (FDA-ARGOS): Supporting development and validation of Infectious Disease Dx tests.</title>
        <authorList>
            <person name="Carlson P."/>
            <person name="Fischbach M."/>
            <person name="Hastie J."/>
            <person name="Bilen M."/>
            <person name="Cheng A."/>
            <person name="Tallon L."/>
            <person name="Sadzewicz L."/>
            <person name="Zhao X."/>
            <person name="Boylan J."/>
            <person name="Ott S."/>
            <person name="Bowen H."/>
            <person name="Vavikolanu K."/>
            <person name="Mehta A."/>
            <person name="Aluvathingal J."/>
            <person name="Nadendla S."/>
            <person name="Yan Y."/>
            <person name="Sichtig H."/>
        </authorList>
    </citation>
    <scope>NUCLEOTIDE SEQUENCE [LARGE SCALE GENOMIC DNA]</scope>
    <source>
        <strain evidence="3 4">FDAARGOS_1229</strain>
    </source>
</reference>
<dbReference type="InterPro" id="IPR037066">
    <property type="entry name" value="Plug_dom_sf"/>
</dbReference>
<dbReference type="InterPro" id="IPR008969">
    <property type="entry name" value="CarboxyPept-like_regulatory"/>
</dbReference>
<dbReference type="EMBL" id="CP069450">
    <property type="protein sequence ID" value="QRO50129.1"/>
    <property type="molecule type" value="Genomic_DNA"/>
</dbReference>
<dbReference type="GeneID" id="93097094"/>
<keyword evidence="1" id="KW-1134">Transmembrane beta strand</keyword>
<keyword evidence="1" id="KW-0812">Transmembrane</keyword>
<dbReference type="RefSeq" id="WP_051465729.1">
    <property type="nucleotide sequence ID" value="NZ_CP069450.1"/>
</dbReference>
<dbReference type="SUPFAM" id="SSF49464">
    <property type="entry name" value="Carboxypeptidase regulatory domain-like"/>
    <property type="match status" value="1"/>
</dbReference>
<dbReference type="Gene3D" id="2.170.130.10">
    <property type="entry name" value="TonB-dependent receptor, plug domain"/>
    <property type="match status" value="1"/>
</dbReference>
<dbReference type="Gene3D" id="2.60.40.1120">
    <property type="entry name" value="Carboxypeptidase-like, regulatory domain"/>
    <property type="match status" value="1"/>
</dbReference>
<dbReference type="SUPFAM" id="SSF56935">
    <property type="entry name" value="Porins"/>
    <property type="match status" value="1"/>
</dbReference>
<dbReference type="InterPro" id="IPR039426">
    <property type="entry name" value="TonB-dep_rcpt-like"/>
</dbReference>
<dbReference type="InterPro" id="IPR012910">
    <property type="entry name" value="Plug_dom"/>
</dbReference>
<protein>
    <submittedName>
        <fullName evidence="3">SusC/RagA family TonB-linked outer membrane protein</fullName>
    </submittedName>
</protein>
<accession>A0ABX7H965</accession>
<evidence type="ECO:0000256" key="1">
    <source>
        <dbReference type="PROSITE-ProRule" id="PRU01360"/>
    </source>
</evidence>
<name>A0ABX7H965_9BACT</name>
<dbReference type="InterPro" id="IPR023996">
    <property type="entry name" value="TonB-dep_OMP_SusC/RagA"/>
</dbReference>
<keyword evidence="4" id="KW-1185">Reference proteome</keyword>
<feature type="domain" description="TonB-dependent receptor plug" evidence="2">
    <location>
        <begin position="225"/>
        <end position="346"/>
    </location>
</feature>
<dbReference type="Proteomes" id="UP000654720">
    <property type="component" value="Chromosome"/>
</dbReference>
<dbReference type="Pfam" id="PF07715">
    <property type="entry name" value="Plug"/>
    <property type="match status" value="1"/>
</dbReference>
<evidence type="ECO:0000259" key="2">
    <source>
        <dbReference type="Pfam" id="PF07715"/>
    </source>
</evidence>
<dbReference type="NCBIfam" id="TIGR04057">
    <property type="entry name" value="SusC_RagA_signa"/>
    <property type="match status" value="1"/>
</dbReference>
<gene>
    <name evidence="3" type="ORF">I6J59_00350</name>
</gene>
<dbReference type="InterPro" id="IPR023997">
    <property type="entry name" value="TonB-dep_OMP_SusC/RagA_CS"/>
</dbReference>
<organism evidence="3 4">
    <name type="scientific">Butyricimonas virosa</name>
    <dbReference type="NCBI Taxonomy" id="544645"/>
    <lineage>
        <taxon>Bacteria</taxon>
        <taxon>Pseudomonadati</taxon>
        <taxon>Bacteroidota</taxon>
        <taxon>Bacteroidia</taxon>
        <taxon>Bacteroidales</taxon>
        <taxon>Odoribacteraceae</taxon>
        <taxon>Butyricimonas</taxon>
    </lineage>
</organism>
<sequence length="737" mass="82430">MKKNRDLDIGSWPDIVWKMYLTMKICVCLLILGLSTVSARTHSQTRLTLDAKNKTLPEIFQEITRLSGYEFMYSSNELRHVGKVSVQVEDRDLSDILAECLKNTGLWYRLEDDVIVISPKLVAPQEAGKELTVTGTVKDKGGMPLPGVTILLKGTQLGGVTDADGKFRLTLPDNREHVLIFSFVGMKIKEIRVNDAKPLMVVMEEDATEMDEVVVTGIFKKARESYTGSVSTVTNEQLKLFRGQNLLQTLKNIDVSINLTEDNYSGSNPNTLPQINIRGNSSLPMSVSEYNALADNSVNTPLIIMDGFEIGLERLMDYNDEEIESINILKDAAATAIYGSRGANGVIVVVTKKPEAGKMRVNAEVGVNLEIPDLTSYDMLNAAEKLQLEWDLGLYNMDSPSSDMTYKNTYARRLREVVGGTDVDWLSKPLRVGSGMRYNLRLEGGSREFRWSISGAYNDTRGAMKDSYRSNFNGSITLMYSVKNLIFRNSTTYGLSRSSESKYGTFSDYVKQQPYNSPYDANGKLVKTFEHFSGSPGQTGEANPLYDATLNSFNKSGYTSLSNNFSVEWQVLKGLTLRGQVGISSTDNTSDYFLPAEHTFFQSAEYKTTDGFLRRGQYKYSTGKGNNYDGSINLAYSETFADKHQIYLGVDYSLRERNNRSYSFDAEGFMDEDVHFLASARQYQENGKPGGNQSTMRSMGLAANLNYIYNNRYYADFSLRVDGGKFTHICPLPSTLK</sequence>
<keyword evidence="1" id="KW-0813">Transport</keyword>